<dbReference type="EMBL" id="JBEGCJ010000004">
    <property type="protein sequence ID" value="MEQ6917930.1"/>
    <property type="molecule type" value="Genomic_DNA"/>
</dbReference>
<name>A0ABV1NIX8_9GAMM</name>
<comment type="caution">
    <text evidence="3">The sequence shown here is derived from an EMBL/GenBank/DDBJ whole genome shotgun (WGS) entry which is preliminary data.</text>
</comment>
<proteinExistence type="predicted"/>
<evidence type="ECO:0000256" key="1">
    <source>
        <dbReference type="SAM" id="MobiDB-lite"/>
    </source>
</evidence>
<dbReference type="Proteomes" id="UP001442468">
    <property type="component" value="Unassembled WGS sequence"/>
</dbReference>
<feature type="compositionally biased region" description="Low complexity" evidence="1">
    <location>
        <begin position="174"/>
        <end position="186"/>
    </location>
</feature>
<evidence type="ECO:0000313" key="3">
    <source>
        <dbReference type="EMBL" id="MEQ6917930.1"/>
    </source>
</evidence>
<keyword evidence="2" id="KW-0472">Membrane</keyword>
<protein>
    <submittedName>
        <fullName evidence="3">Uncharacterized protein</fullName>
    </submittedName>
</protein>
<evidence type="ECO:0000256" key="2">
    <source>
        <dbReference type="SAM" id="Phobius"/>
    </source>
</evidence>
<feature type="region of interest" description="Disordered" evidence="1">
    <location>
        <begin position="117"/>
        <end position="208"/>
    </location>
</feature>
<sequence>MRQFLFPRRPLARATVLNCHLLLQLGLLGATALWLVPRLSWLRPSVEANSAWPTLAMAGGLWLLAAVTLRLLAELCLLPHHIKAQRPGFAPGAVVTRSWERRPAVHDNEAAWTSEARHVDAEEESALGSPRVVRPAERYRPPNYPGEPALDLALGDQPEPAWSAQPLPGWDTEPAPAWAAQPVPAWDTQPSPAWDAQPEPVATREPLI</sequence>
<keyword evidence="2" id="KW-1133">Transmembrane helix</keyword>
<feature type="transmembrane region" description="Helical" evidence="2">
    <location>
        <begin position="55"/>
        <end position="73"/>
    </location>
</feature>
<reference evidence="3 4" key="1">
    <citation type="submission" date="2024-05" db="EMBL/GenBank/DDBJ databases">
        <title>Halomonas sp. SSM6 16S ribosomal RNA gene Genome sequencing and assembly.</title>
        <authorList>
            <person name="Yook S."/>
        </authorList>
    </citation>
    <scope>NUCLEOTIDE SEQUENCE [LARGE SCALE GENOMIC DNA]</scope>
    <source>
        <strain evidence="3 4">SSM6</strain>
    </source>
</reference>
<dbReference type="RefSeq" id="WP_349762188.1">
    <property type="nucleotide sequence ID" value="NZ_JBEGCJ010000004.1"/>
</dbReference>
<gene>
    <name evidence="3" type="ORF">ABE960_10390</name>
</gene>
<evidence type="ECO:0000313" key="4">
    <source>
        <dbReference type="Proteomes" id="UP001442468"/>
    </source>
</evidence>
<keyword evidence="4" id="KW-1185">Reference proteome</keyword>
<feature type="transmembrane region" description="Helical" evidence="2">
    <location>
        <begin position="12"/>
        <end position="35"/>
    </location>
</feature>
<accession>A0ABV1NIX8</accession>
<organism evidence="3 4">
    <name type="scientific">Halomonas aquatica</name>
    <dbReference type="NCBI Taxonomy" id="3151123"/>
    <lineage>
        <taxon>Bacteria</taxon>
        <taxon>Pseudomonadati</taxon>
        <taxon>Pseudomonadota</taxon>
        <taxon>Gammaproteobacteria</taxon>
        <taxon>Oceanospirillales</taxon>
        <taxon>Halomonadaceae</taxon>
        <taxon>Halomonas</taxon>
    </lineage>
</organism>
<keyword evidence="2" id="KW-0812">Transmembrane</keyword>